<dbReference type="EMBL" id="OX465077">
    <property type="protein sequence ID" value="CAI9268102.1"/>
    <property type="molecule type" value="Genomic_DNA"/>
</dbReference>
<gene>
    <name evidence="1" type="ORF">LSALG_LOCUS8548</name>
</gene>
<keyword evidence="2" id="KW-1185">Reference proteome</keyword>
<evidence type="ECO:0000313" key="2">
    <source>
        <dbReference type="Proteomes" id="UP001177003"/>
    </source>
</evidence>
<reference evidence="1" key="1">
    <citation type="submission" date="2023-04" db="EMBL/GenBank/DDBJ databases">
        <authorList>
            <person name="Vijverberg K."/>
            <person name="Xiong W."/>
            <person name="Schranz E."/>
        </authorList>
    </citation>
    <scope>NUCLEOTIDE SEQUENCE</scope>
</reference>
<sequence>MLFAPWFRFITQKRIPSTMIHHRNYSDQTKLQEDLRKVLNEEEERLIKVRKEEQLQEQPSVLRQLAEGLAWNRQLDEVAREYSYENMKTIHGGIAMTIKKACLFPYSDPEVTFYNGPTFSMQFRKTMATGIKSGILHPNHPILEYLLDYEKRGPQDKRKGESKLVKNFKGNMTVIIANRIRPVAPVKKDW</sequence>
<dbReference type="Proteomes" id="UP001177003">
    <property type="component" value="Chromosome 1"/>
</dbReference>
<dbReference type="AlphaFoldDB" id="A0AA35VRN1"/>
<protein>
    <submittedName>
        <fullName evidence="1">Uncharacterized protein</fullName>
    </submittedName>
</protein>
<accession>A0AA35VRN1</accession>
<evidence type="ECO:0000313" key="1">
    <source>
        <dbReference type="EMBL" id="CAI9268102.1"/>
    </source>
</evidence>
<organism evidence="1 2">
    <name type="scientific">Lactuca saligna</name>
    <name type="common">Willowleaf lettuce</name>
    <dbReference type="NCBI Taxonomy" id="75948"/>
    <lineage>
        <taxon>Eukaryota</taxon>
        <taxon>Viridiplantae</taxon>
        <taxon>Streptophyta</taxon>
        <taxon>Embryophyta</taxon>
        <taxon>Tracheophyta</taxon>
        <taxon>Spermatophyta</taxon>
        <taxon>Magnoliopsida</taxon>
        <taxon>eudicotyledons</taxon>
        <taxon>Gunneridae</taxon>
        <taxon>Pentapetalae</taxon>
        <taxon>asterids</taxon>
        <taxon>campanulids</taxon>
        <taxon>Asterales</taxon>
        <taxon>Asteraceae</taxon>
        <taxon>Cichorioideae</taxon>
        <taxon>Cichorieae</taxon>
        <taxon>Lactucinae</taxon>
        <taxon>Lactuca</taxon>
    </lineage>
</organism>
<name>A0AA35VRN1_LACSI</name>
<proteinExistence type="predicted"/>